<reference evidence="2" key="1">
    <citation type="submission" date="2021-01" db="EMBL/GenBank/DDBJ databases">
        <authorList>
            <consortium name="Genoscope - CEA"/>
            <person name="William W."/>
        </authorList>
    </citation>
    <scope>NUCLEOTIDE SEQUENCE</scope>
</reference>
<dbReference type="OMA" id="IQWFEGF"/>
<name>A0A8S1VLG5_PAROT</name>
<protein>
    <recommendedName>
        <fullName evidence="1">Protein kinase domain-containing protein</fullName>
    </recommendedName>
</protein>
<dbReference type="Pfam" id="PF00069">
    <property type="entry name" value="Pkinase"/>
    <property type="match status" value="1"/>
</dbReference>
<evidence type="ECO:0000313" key="2">
    <source>
        <dbReference type="EMBL" id="CAD8175556.1"/>
    </source>
</evidence>
<sequence>MIVENVKKSKFSFSRKSESEETCKLEQFKNKLQGDVLQFLKNTKQDDQSLQVFLQRLGITLEGDEETYILDIKEYHNKYIEGDILGEGCIGLVKSVKRRSDGFELACKTVKTDSEEIVKKMIMEFKNLRRLNHPHIVSMKEIYIQWFEGFQSTGMVCVIMEKIEGREMFEVIQQQKQYSGIILTKKETIARVLFIQILEAIKYMHENYCCHRDLKPNNILCAHDGKSIKITDFNVSKFNDRYKEFGDLNQHGKIEMWTYTGTVAFSAPEIFSGNLYNEQVDLWSAGVILYVMLSGELPFNQEYLNDLIEQIRQCKYEFTGIIWDQISQSAKDLITNLLQLDPEKRFTPEQALNHPWITHEQSNSDIPRYQLQKNMARILRVKNINQESKIKQICYLFGAGDIWKRHSLGQDTNLDLYDNLKKYRSIDISDSWKNAEIKVTKDTNKKGVYTIDYPFSDSD</sequence>
<dbReference type="OrthoDB" id="285328at2759"/>
<gene>
    <name evidence="2" type="ORF">POCTA_138.1.T0650268</name>
</gene>
<dbReference type="PROSITE" id="PS00108">
    <property type="entry name" value="PROTEIN_KINASE_ST"/>
    <property type="match status" value="1"/>
</dbReference>
<proteinExistence type="predicted"/>
<dbReference type="SMART" id="SM00220">
    <property type="entry name" value="S_TKc"/>
    <property type="match status" value="1"/>
</dbReference>
<dbReference type="GO" id="GO:0005524">
    <property type="term" value="F:ATP binding"/>
    <property type="evidence" value="ECO:0007669"/>
    <property type="project" value="InterPro"/>
</dbReference>
<dbReference type="GO" id="GO:0004672">
    <property type="term" value="F:protein kinase activity"/>
    <property type="evidence" value="ECO:0007669"/>
    <property type="project" value="InterPro"/>
</dbReference>
<accession>A0A8S1VLG5</accession>
<dbReference type="AlphaFoldDB" id="A0A8S1VLG5"/>
<evidence type="ECO:0000259" key="1">
    <source>
        <dbReference type="PROSITE" id="PS50011"/>
    </source>
</evidence>
<dbReference type="EMBL" id="CAJJDP010000064">
    <property type="protein sequence ID" value="CAD8175556.1"/>
    <property type="molecule type" value="Genomic_DNA"/>
</dbReference>
<organism evidence="2 3">
    <name type="scientific">Paramecium octaurelia</name>
    <dbReference type="NCBI Taxonomy" id="43137"/>
    <lineage>
        <taxon>Eukaryota</taxon>
        <taxon>Sar</taxon>
        <taxon>Alveolata</taxon>
        <taxon>Ciliophora</taxon>
        <taxon>Intramacronucleata</taxon>
        <taxon>Oligohymenophorea</taxon>
        <taxon>Peniculida</taxon>
        <taxon>Parameciidae</taxon>
        <taxon>Paramecium</taxon>
    </lineage>
</organism>
<dbReference type="PANTHER" id="PTHR24347">
    <property type="entry name" value="SERINE/THREONINE-PROTEIN KINASE"/>
    <property type="match status" value="1"/>
</dbReference>
<dbReference type="InterPro" id="IPR008271">
    <property type="entry name" value="Ser/Thr_kinase_AS"/>
</dbReference>
<dbReference type="InterPro" id="IPR000719">
    <property type="entry name" value="Prot_kinase_dom"/>
</dbReference>
<evidence type="ECO:0000313" key="3">
    <source>
        <dbReference type="Proteomes" id="UP000683925"/>
    </source>
</evidence>
<dbReference type="PROSITE" id="PS50011">
    <property type="entry name" value="PROTEIN_KINASE_DOM"/>
    <property type="match status" value="1"/>
</dbReference>
<comment type="caution">
    <text evidence="2">The sequence shown here is derived from an EMBL/GenBank/DDBJ whole genome shotgun (WGS) entry which is preliminary data.</text>
</comment>
<keyword evidence="3" id="KW-1185">Reference proteome</keyword>
<feature type="domain" description="Protein kinase" evidence="1">
    <location>
        <begin position="79"/>
        <end position="357"/>
    </location>
</feature>
<dbReference type="Proteomes" id="UP000683925">
    <property type="component" value="Unassembled WGS sequence"/>
</dbReference>
<dbReference type="FunFam" id="1.10.510.10:FF:001034">
    <property type="entry name" value="Uncharacterized protein"/>
    <property type="match status" value="1"/>
</dbReference>